<keyword evidence="10 18" id="KW-1133">Transmembrane helix</keyword>
<name>A0A820U4G6_9BILA</name>
<dbReference type="Gene3D" id="3.40.50.300">
    <property type="entry name" value="P-loop containing nucleotide triphosphate hydrolases"/>
    <property type="match status" value="2"/>
</dbReference>
<dbReference type="GO" id="GO:0005524">
    <property type="term" value="F:ATP binding"/>
    <property type="evidence" value="ECO:0007669"/>
    <property type="project" value="UniProtKB-KW"/>
</dbReference>
<feature type="coiled-coil region" evidence="16">
    <location>
        <begin position="1447"/>
        <end position="1551"/>
    </location>
</feature>
<feature type="region of interest" description="Disordered" evidence="17">
    <location>
        <begin position="402"/>
        <end position="424"/>
    </location>
</feature>
<evidence type="ECO:0000256" key="1">
    <source>
        <dbReference type="ARBA" id="ARBA00004123"/>
    </source>
</evidence>
<dbReference type="GO" id="GO:0005634">
    <property type="term" value="C:nucleus"/>
    <property type="evidence" value="ECO:0007669"/>
    <property type="project" value="UniProtKB-SubCell"/>
</dbReference>
<evidence type="ECO:0000259" key="20">
    <source>
        <dbReference type="Pfam" id="PF02463"/>
    </source>
</evidence>
<evidence type="ECO:0008006" key="23">
    <source>
        <dbReference type="Google" id="ProtNLM"/>
    </source>
</evidence>
<feature type="region of interest" description="Disordered" evidence="17">
    <location>
        <begin position="699"/>
        <end position="734"/>
    </location>
</feature>
<feature type="transmembrane region" description="Helical" evidence="18">
    <location>
        <begin position="311"/>
        <end position="331"/>
    </location>
</feature>
<dbReference type="InterPro" id="IPR006153">
    <property type="entry name" value="Cation/H_exchanger_TM"/>
</dbReference>
<evidence type="ECO:0000256" key="17">
    <source>
        <dbReference type="SAM" id="MobiDB-lite"/>
    </source>
</evidence>
<comment type="similarity">
    <text evidence="4">Belongs to the SMC family. SMC6 subfamily.</text>
</comment>
<evidence type="ECO:0000256" key="8">
    <source>
        <dbReference type="ARBA" id="ARBA00022763"/>
    </source>
</evidence>
<evidence type="ECO:0000256" key="11">
    <source>
        <dbReference type="ARBA" id="ARBA00023054"/>
    </source>
</evidence>
<evidence type="ECO:0000256" key="14">
    <source>
        <dbReference type="ARBA" id="ARBA00023204"/>
    </source>
</evidence>
<keyword evidence="13" id="KW-0233">DNA recombination</keyword>
<evidence type="ECO:0000259" key="19">
    <source>
        <dbReference type="Pfam" id="PF00999"/>
    </source>
</evidence>
<evidence type="ECO:0000313" key="21">
    <source>
        <dbReference type="EMBL" id="CAF4480902.1"/>
    </source>
</evidence>
<keyword evidence="12 18" id="KW-0472">Membrane</keyword>
<keyword evidence="8" id="KW-0227">DNA damage</keyword>
<comment type="subcellular location">
    <subcellularLocation>
        <location evidence="3">Chromosome</location>
    </subcellularLocation>
    <subcellularLocation>
        <location evidence="2">Membrane</location>
        <topology evidence="2">Multi-pass membrane protein</topology>
    </subcellularLocation>
    <subcellularLocation>
        <location evidence="1">Nucleus</location>
    </subcellularLocation>
</comment>
<feature type="compositionally biased region" description="Basic and acidic residues" evidence="17">
    <location>
        <begin position="402"/>
        <end position="422"/>
    </location>
</feature>
<keyword evidence="6 18" id="KW-0812">Transmembrane</keyword>
<dbReference type="Proteomes" id="UP000663838">
    <property type="component" value="Unassembled WGS sequence"/>
</dbReference>
<dbReference type="GO" id="GO:0003684">
    <property type="term" value="F:damaged DNA binding"/>
    <property type="evidence" value="ECO:0007669"/>
    <property type="project" value="TreeGrafter"/>
</dbReference>
<proteinExistence type="inferred from homology"/>
<feature type="transmembrane region" description="Helical" evidence="18">
    <location>
        <begin position="273"/>
        <end position="299"/>
    </location>
</feature>
<evidence type="ECO:0000256" key="16">
    <source>
        <dbReference type="SAM" id="Coils"/>
    </source>
</evidence>
<protein>
    <recommendedName>
        <fullName evidence="23">Structural maintenance of chromosomes protein 6</fullName>
    </recommendedName>
</protein>
<dbReference type="SUPFAM" id="SSF52540">
    <property type="entry name" value="P-loop containing nucleoside triphosphate hydrolases"/>
    <property type="match status" value="1"/>
</dbReference>
<keyword evidence="5" id="KW-0158">Chromosome</keyword>
<dbReference type="PANTHER" id="PTHR19306:SF6">
    <property type="entry name" value="STRUCTURAL MAINTENANCE OF CHROMOSOMES PROTEIN 6"/>
    <property type="match status" value="1"/>
</dbReference>
<dbReference type="GO" id="GO:0015297">
    <property type="term" value="F:antiporter activity"/>
    <property type="evidence" value="ECO:0007669"/>
    <property type="project" value="InterPro"/>
</dbReference>
<keyword evidence="15" id="KW-0539">Nucleus</keyword>
<sequence>MIMSPTGSIILVLSFAVLLSCLCKIFFAKFLRQKINISFYIVALFLGFLIGIIATQIKGDFNEDDFLRATSATWSYFELLQAAYFDVLFYFKSAVSPLVKSLLFGSTLSTTDPVSIVTLLQSCGARHSLSSLIESESLLNDGSFAIGQVVSDIVRYSLSGTLLGLFCGFICVFILKRINNDLKIEITITFGIAYLVFYVADVELGVSAVLSLISMGLYMSKHRYCISNAQLPLAESWKIIVFVVNILIFTLSGLTIAHSFVGIETTLTSRDIVIALVLYLLIHASRALIVGVLYPVITWSGMHLNRNECVIFAWSGLRGRTALALVLLVYLDSKIPRATRERFLFHISMIVLLTLIINGISSKFLVKMLDLHREKLLEELDEDNDTNMHERLSVSSIKTHNDTSLDSISRHSDQSESPKHSDLTSTNSICQLDLDTLWTNPCILGPFIEPIHNTYLTAGCYRTNMRNEIIKRILTAMPVDYEKQWYLAFHSAKSRMENLLPKFPDFANIDNYIMNNVLREAKILQLRASLVLHDLQHSYKKYWTIEITKRCVQMLLKYESVAIVQLYETGMLNENEYANILKLIQKKLFCLEYGHCTDTPRIHLNRKQDNSFNNLSLFSDLNEHDKTHFSQILESRHRWFQHGEVLLRQARSDHVIGIDLLFDRDSSVSNRTYGAEDLVHCVLNRILFLYLNKIMPKRGSTTSGTVASVPRKKQKSVEPTYSQNTDEQDENTPLNHSNYFSQLSQLSKQSPDLHKNAGTILRVSVKNFMCHTFLEFDFNENLNMVIGNNGSGKSAVMNAITLTLGGRATSTSRCSNIGRFIQHGKGFAEISVVLCNQGLEAIDIERFGRSITITRKVTVKGSSHYQVKNEYGKIVSERKDTIDTIVAHFNIQVDNPMCMLNQDIAKNFLNTKSTKEKYNFFLKATQLQKMVEDLEENTVEIRIAKGLLVDHVKKRKEIQAQKEELDAKLKFAESVRNAKSNADNLQGHLEWAEVINHEKTLAETEKKLVEDQYAVQEYTNKRDALIDDMKNEKSKRDELLRKAQEVANNAIEAKRIHDDLERQMKLFNKEKRDLLHEVSKLEKELQLQTELKKKLQKKIEEMRRKATGNNDYEKACQRINELHILINEQRQILSMKESEQGNFRQLYDDERQTLFNDQSTLKQHEDTLRRKRGGIQQLKAAKQDRVTIYGRYTLAILKEIDKHAHRFKQIPIGPVGKHIRLVDRKWAIAVEQAIGNSMQGYLCSCRDDERVLLEILSRCVPAQEMDYRPSVTVMKYQSKVYQNLRLPPSSFTTILSMLQIDNPTVTCFLIDHARIEQRVLMDNYETARRIMERSAPPNCVAAYLPNGTEMQNTYVFRCYTCRVQNPRFFVEDFAEQITRAENECITIERNMLEVKEKIKETQQRVNQHQQTVAGLDGTINEIRATCGRLGKELRELQLIEAPNDSNMDDCENELSEYDTRIETFKQRIKDQKSKAEIESPEYRQILDDVAQARQRVMEKREEAEQCKTSLQACDALKENGQRAINELQRGLDDNQRKLEQHEATKKFIETKLQIQIENAQKLLNQKPEGEIDVKATRRRLDGILKFIETNKNVFYDVQQIKDRSEKVKIALDTFGRVVDKQEKLVHKLFKASRHRGQQYKNLLEATAKLTSSCFTSFLESRNYTGEAIFDHKEGTLALEITPRGDEVHKDTRSLSGGERSFSTVCFMLALWEVVEMPLRCLDEFDVFMDHVTRRTAMNLVLEVAREKKKQYIFLTPQDLSFLKITDDMRILRMPQPKRTLMEINNDNDAD</sequence>
<dbReference type="InterPro" id="IPR003395">
    <property type="entry name" value="RecF/RecN/SMC_N"/>
</dbReference>
<feature type="transmembrane region" description="Helical" evidence="18">
    <location>
        <begin position="343"/>
        <end position="366"/>
    </location>
</feature>
<keyword evidence="14" id="KW-0234">DNA repair</keyword>
<evidence type="ECO:0000256" key="18">
    <source>
        <dbReference type="SAM" id="Phobius"/>
    </source>
</evidence>
<reference evidence="21" key="1">
    <citation type="submission" date="2021-02" db="EMBL/GenBank/DDBJ databases">
        <authorList>
            <person name="Nowell W R."/>
        </authorList>
    </citation>
    <scope>NUCLEOTIDE SEQUENCE</scope>
</reference>
<gene>
    <name evidence="21" type="ORF">TOA249_LOCUS1784</name>
</gene>
<keyword evidence="9" id="KW-0067">ATP-binding</keyword>
<dbReference type="InterPro" id="IPR027417">
    <property type="entry name" value="P-loop_NTPase"/>
</dbReference>
<feature type="coiled-coil region" evidence="16">
    <location>
        <begin position="1015"/>
        <end position="1105"/>
    </location>
</feature>
<evidence type="ECO:0000256" key="15">
    <source>
        <dbReference type="ARBA" id="ARBA00023242"/>
    </source>
</evidence>
<dbReference type="Pfam" id="PF00999">
    <property type="entry name" value="Na_H_Exchanger"/>
    <property type="match status" value="1"/>
</dbReference>
<evidence type="ECO:0000256" key="10">
    <source>
        <dbReference type="ARBA" id="ARBA00022989"/>
    </source>
</evidence>
<feature type="transmembrane region" description="Helical" evidence="18">
    <location>
        <begin position="6"/>
        <end position="27"/>
    </location>
</feature>
<accession>A0A820U4G6</accession>
<feature type="transmembrane region" description="Helical" evidence="18">
    <location>
        <begin position="195"/>
        <end position="219"/>
    </location>
</feature>
<dbReference type="Gene3D" id="6.10.140.1330">
    <property type="match status" value="1"/>
</dbReference>
<dbReference type="GO" id="GO:0000724">
    <property type="term" value="P:double-strand break repair via homologous recombination"/>
    <property type="evidence" value="ECO:0007669"/>
    <property type="project" value="TreeGrafter"/>
</dbReference>
<dbReference type="GO" id="GO:1902600">
    <property type="term" value="P:proton transmembrane transport"/>
    <property type="evidence" value="ECO:0007669"/>
    <property type="project" value="InterPro"/>
</dbReference>
<feature type="domain" description="RecF/RecN/SMC N-terminal" evidence="20">
    <location>
        <begin position="762"/>
        <end position="1759"/>
    </location>
</feature>
<dbReference type="GO" id="GO:0016020">
    <property type="term" value="C:membrane"/>
    <property type="evidence" value="ECO:0007669"/>
    <property type="project" value="UniProtKB-SubCell"/>
</dbReference>
<feature type="domain" description="Cation/H+ exchanger transmembrane" evidence="19">
    <location>
        <begin position="96"/>
        <end position="367"/>
    </location>
</feature>
<feature type="coiled-coil region" evidence="16">
    <location>
        <begin position="948"/>
        <end position="975"/>
    </location>
</feature>
<evidence type="ECO:0000256" key="4">
    <source>
        <dbReference type="ARBA" id="ARBA00006793"/>
    </source>
</evidence>
<dbReference type="GO" id="GO:0035861">
    <property type="term" value="C:site of double-strand break"/>
    <property type="evidence" value="ECO:0007669"/>
    <property type="project" value="TreeGrafter"/>
</dbReference>
<feature type="transmembrane region" description="Helical" evidence="18">
    <location>
        <begin position="239"/>
        <end position="261"/>
    </location>
</feature>
<dbReference type="Pfam" id="PF02463">
    <property type="entry name" value="SMC_N"/>
    <property type="match status" value="1"/>
</dbReference>
<evidence type="ECO:0000256" key="9">
    <source>
        <dbReference type="ARBA" id="ARBA00022840"/>
    </source>
</evidence>
<evidence type="ECO:0000256" key="7">
    <source>
        <dbReference type="ARBA" id="ARBA00022741"/>
    </source>
</evidence>
<evidence type="ECO:0000256" key="12">
    <source>
        <dbReference type="ARBA" id="ARBA00023136"/>
    </source>
</evidence>
<dbReference type="GO" id="GO:0030915">
    <property type="term" value="C:Smc5-Smc6 complex"/>
    <property type="evidence" value="ECO:0007669"/>
    <property type="project" value="TreeGrafter"/>
</dbReference>
<dbReference type="GO" id="GO:0003697">
    <property type="term" value="F:single-stranded DNA binding"/>
    <property type="evidence" value="ECO:0007669"/>
    <property type="project" value="TreeGrafter"/>
</dbReference>
<feature type="transmembrane region" description="Helical" evidence="18">
    <location>
        <begin position="153"/>
        <end position="175"/>
    </location>
</feature>
<feature type="coiled-coil region" evidence="16">
    <location>
        <begin position="1370"/>
        <end position="1411"/>
    </location>
</feature>
<evidence type="ECO:0000256" key="5">
    <source>
        <dbReference type="ARBA" id="ARBA00022454"/>
    </source>
</evidence>
<feature type="compositionally biased region" description="Polar residues" evidence="17">
    <location>
        <begin position="717"/>
        <end position="734"/>
    </location>
</feature>
<evidence type="ECO:0000256" key="2">
    <source>
        <dbReference type="ARBA" id="ARBA00004141"/>
    </source>
</evidence>
<comment type="caution">
    <text evidence="21">The sequence shown here is derived from an EMBL/GenBank/DDBJ whole genome shotgun (WGS) entry which is preliminary data.</text>
</comment>
<keyword evidence="7" id="KW-0547">Nucleotide-binding</keyword>
<organism evidence="21 22">
    <name type="scientific">Rotaria socialis</name>
    <dbReference type="NCBI Taxonomy" id="392032"/>
    <lineage>
        <taxon>Eukaryota</taxon>
        <taxon>Metazoa</taxon>
        <taxon>Spiralia</taxon>
        <taxon>Gnathifera</taxon>
        <taxon>Rotifera</taxon>
        <taxon>Eurotatoria</taxon>
        <taxon>Bdelloidea</taxon>
        <taxon>Philodinida</taxon>
        <taxon>Philodinidae</taxon>
        <taxon>Rotaria</taxon>
    </lineage>
</organism>
<dbReference type="PANTHER" id="PTHR19306">
    <property type="entry name" value="STRUCTURAL MAINTENANCE OF CHROMOSOMES 5,6 SMC5, SMC6"/>
    <property type="match status" value="1"/>
</dbReference>
<evidence type="ECO:0000313" key="22">
    <source>
        <dbReference type="Proteomes" id="UP000663838"/>
    </source>
</evidence>
<dbReference type="EMBL" id="CAJOBS010000053">
    <property type="protein sequence ID" value="CAF4480902.1"/>
    <property type="molecule type" value="Genomic_DNA"/>
</dbReference>
<feature type="transmembrane region" description="Helical" evidence="18">
    <location>
        <begin position="39"/>
        <end position="57"/>
    </location>
</feature>
<evidence type="ECO:0000256" key="13">
    <source>
        <dbReference type="ARBA" id="ARBA00023172"/>
    </source>
</evidence>
<keyword evidence="11 16" id="KW-0175">Coiled coil</keyword>
<evidence type="ECO:0000256" key="6">
    <source>
        <dbReference type="ARBA" id="ARBA00022692"/>
    </source>
</evidence>
<evidence type="ECO:0000256" key="3">
    <source>
        <dbReference type="ARBA" id="ARBA00004286"/>
    </source>
</evidence>